<protein>
    <submittedName>
        <fullName evidence="2">Uncharacterized protein</fullName>
    </submittedName>
</protein>
<sequence>MQLQRFTLTTFLVILCSLLSFNAVADDYSDKWRIYFDGKATEDGSFTLTFQQEGSDEVLTAVVEIEKGTRENNAARITRRQLDGEVKGYDVDKEDGEEVQFRTRIGAEKFKLTIDDSNLHGLDVKLKKKRF</sequence>
<gene>
    <name evidence="2" type="ORF">E8M12_10870</name>
</gene>
<dbReference type="EMBL" id="SWDB01000027">
    <property type="protein sequence ID" value="TKB44638.1"/>
    <property type="molecule type" value="Genomic_DNA"/>
</dbReference>
<dbReference type="AlphaFoldDB" id="A0A4U1B528"/>
<comment type="caution">
    <text evidence="2">The sequence shown here is derived from an EMBL/GenBank/DDBJ whole genome shotgun (WGS) entry which is preliminary data.</text>
</comment>
<feature type="signal peptide" evidence="1">
    <location>
        <begin position="1"/>
        <end position="25"/>
    </location>
</feature>
<keyword evidence="3" id="KW-1185">Reference proteome</keyword>
<dbReference type="Proteomes" id="UP000307999">
    <property type="component" value="Unassembled WGS sequence"/>
</dbReference>
<organism evidence="2 3">
    <name type="scientific">Thalassotalea mangrovi</name>
    <dbReference type="NCBI Taxonomy" id="2572245"/>
    <lineage>
        <taxon>Bacteria</taxon>
        <taxon>Pseudomonadati</taxon>
        <taxon>Pseudomonadota</taxon>
        <taxon>Gammaproteobacteria</taxon>
        <taxon>Alteromonadales</taxon>
        <taxon>Colwelliaceae</taxon>
        <taxon>Thalassotalea</taxon>
    </lineage>
</organism>
<evidence type="ECO:0000256" key="1">
    <source>
        <dbReference type="SAM" id="SignalP"/>
    </source>
</evidence>
<keyword evidence="1" id="KW-0732">Signal</keyword>
<reference evidence="2 3" key="1">
    <citation type="submission" date="2019-04" db="EMBL/GenBank/DDBJ databases">
        <title>Thalassotalea guangxiensis sp. nov., isolated from sediment of the coastal wetland.</title>
        <authorList>
            <person name="Zheng S."/>
            <person name="Zhang D."/>
        </authorList>
    </citation>
    <scope>NUCLEOTIDE SEQUENCE [LARGE SCALE GENOMIC DNA]</scope>
    <source>
        <strain evidence="2 3">ZS-4</strain>
    </source>
</reference>
<feature type="chain" id="PRO_5020187931" evidence="1">
    <location>
        <begin position="26"/>
        <end position="131"/>
    </location>
</feature>
<evidence type="ECO:0000313" key="3">
    <source>
        <dbReference type="Proteomes" id="UP000307999"/>
    </source>
</evidence>
<evidence type="ECO:0000313" key="2">
    <source>
        <dbReference type="EMBL" id="TKB44638.1"/>
    </source>
</evidence>
<accession>A0A4U1B528</accession>
<dbReference type="OrthoDB" id="5986598at2"/>
<proteinExistence type="predicted"/>
<name>A0A4U1B528_9GAMM</name>
<dbReference type="RefSeq" id="WP_136736172.1">
    <property type="nucleotide sequence ID" value="NZ_SWDB01000027.1"/>
</dbReference>